<dbReference type="PANTHER" id="PTHR43792:SF8">
    <property type="entry name" value="[RIBOSOMAL PROTEIN US5]-ALANINE N-ACETYLTRANSFERASE"/>
    <property type="match status" value="1"/>
</dbReference>
<keyword evidence="1 5" id="KW-0808">Transferase</keyword>
<evidence type="ECO:0000256" key="1">
    <source>
        <dbReference type="ARBA" id="ARBA00022679"/>
    </source>
</evidence>
<dbReference type="InterPro" id="IPR016181">
    <property type="entry name" value="Acyl_CoA_acyltransferase"/>
</dbReference>
<dbReference type="Proteomes" id="UP000007962">
    <property type="component" value="Chromosome"/>
</dbReference>
<evidence type="ECO:0000256" key="3">
    <source>
        <dbReference type="ARBA" id="ARBA00038502"/>
    </source>
</evidence>
<feature type="domain" description="N-acetyltransferase" evidence="4">
    <location>
        <begin position="11"/>
        <end position="180"/>
    </location>
</feature>
<dbReference type="EMBL" id="CP001618">
    <property type="protein sequence ID" value="ACQ79167.1"/>
    <property type="molecule type" value="Genomic_DNA"/>
</dbReference>
<reference evidence="5 6" key="1">
    <citation type="journal article" date="2009" name="Stand. Genomic Sci.">
        <title>Complete genome sequence of Beutenbergia cavernae type strain (HKI 0122).</title>
        <authorList>
            <person name="Land M."/>
            <person name="Pukall R."/>
            <person name="Abt B."/>
            <person name="Goker M."/>
            <person name="Rohde M."/>
            <person name="Glavina Del Rio T."/>
            <person name="Tice H."/>
            <person name="Copeland A."/>
            <person name="Cheng J.F."/>
            <person name="Lucas S."/>
            <person name="Chen F."/>
            <person name="Nolan M."/>
            <person name="Bruce D."/>
            <person name="Goodwin L."/>
            <person name="Pitluck S."/>
            <person name="Ivanova N."/>
            <person name="Mavromatis K."/>
            <person name="Ovchinnikova G."/>
            <person name="Pati A."/>
            <person name="Chen A."/>
            <person name="Palaniappan K."/>
            <person name="Hauser L."/>
            <person name="Chang Y.J."/>
            <person name="Jefferies C.C."/>
            <person name="Saunders E."/>
            <person name="Brettin T."/>
            <person name="Detter J.C."/>
            <person name="Han C."/>
            <person name="Chain P."/>
            <person name="Bristow J."/>
            <person name="Eisen J.A."/>
            <person name="Markowitz V."/>
            <person name="Hugenholtz P."/>
            <person name="Kyrpides N.C."/>
            <person name="Klenk H.P."/>
            <person name="Lapidus A."/>
        </authorList>
    </citation>
    <scope>NUCLEOTIDE SEQUENCE [LARGE SCALE GENOMIC DNA]</scope>
    <source>
        <strain evidence="6">ATCC BAA-8 / DSM 12333 / NBRC 16432</strain>
    </source>
</reference>
<evidence type="ECO:0000313" key="5">
    <source>
        <dbReference type="EMBL" id="ACQ79167.1"/>
    </source>
</evidence>
<dbReference type="KEGG" id="bcv:Bcav_0906"/>
<comment type="similarity">
    <text evidence="3">Belongs to the acetyltransferase family. RimJ subfamily.</text>
</comment>
<dbReference type="Pfam" id="PF13302">
    <property type="entry name" value="Acetyltransf_3"/>
    <property type="match status" value="1"/>
</dbReference>
<name>C5BZJ5_BEUC1</name>
<dbReference type="eggNOG" id="COG1670">
    <property type="taxonomic scope" value="Bacteria"/>
</dbReference>
<sequence>MWPVRLTEGEVVLRPLRHRDSAEWARLRAANGAWLAPWEATSPRPWVSRPPTFPEYVRDLNRQARSGSALPFAITWRGAIVGQLTVSGIVLGSLCSASVGYWVGRDAAGRGITPLAVAMASDYCWFVLGLHRIEVNIRPENAASLRVVEKLGFRDEGVRVRYLHIQGDWADHRTFALTVEEVPGGLLPRARQLPSRL</sequence>
<dbReference type="InterPro" id="IPR000182">
    <property type="entry name" value="GNAT_dom"/>
</dbReference>
<evidence type="ECO:0000256" key="2">
    <source>
        <dbReference type="ARBA" id="ARBA00023315"/>
    </source>
</evidence>
<dbReference type="PANTHER" id="PTHR43792">
    <property type="entry name" value="GNAT FAMILY, PUTATIVE (AFU_ORTHOLOGUE AFUA_3G00765)-RELATED-RELATED"/>
    <property type="match status" value="1"/>
</dbReference>
<dbReference type="STRING" id="471853.Bcav_0906"/>
<dbReference type="RefSeq" id="WP_012725947.1">
    <property type="nucleotide sequence ID" value="NC_012669.1"/>
</dbReference>
<proteinExistence type="inferred from homology"/>
<keyword evidence="2" id="KW-0012">Acyltransferase</keyword>
<dbReference type="GO" id="GO:0005737">
    <property type="term" value="C:cytoplasm"/>
    <property type="evidence" value="ECO:0007669"/>
    <property type="project" value="TreeGrafter"/>
</dbReference>
<evidence type="ECO:0000259" key="4">
    <source>
        <dbReference type="PROSITE" id="PS51186"/>
    </source>
</evidence>
<organism evidence="5 6">
    <name type="scientific">Beutenbergia cavernae (strain ATCC BAA-8 / DSM 12333 / CCUG 43141 / JCM 11478 / NBRC 16432 / NCIMB 13614 / HKI 0122)</name>
    <dbReference type="NCBI Taxonomy" id="471853"/>
    <lineage>
        <taxon>Bacteria</taxon>
        <taxon>Bacillati</taxon>
        <taxon>Actinomycetota</taxon>
        <taxon>Actinomycetes</taxon>
        <taxon>Micrococcales</taxon>
        <taxon>Beutenbergiaceae</taxon>
        <taxon>Beutenbergia</taxon>
    </lineage>
</organism>
<evidence type="ECO:0000313" key="6">
    <source>
        <dbReference type="Proteomes" id="UP000007962"/>
    </source>
</evidence>
<accession>C5BZJ5</accession>
<gene>
    <name evidence="5" type="ordered locus">Bcav_0906</name>
</gene>
<dbReference type="OrthoDB" id="5242221at2"/>
<dbReference type="AlphaFoldDB" id="C5BZJ5"/>
<dbReference type="HOGENOM" id="CLU_013985_40_0_11"/>
<dbReference type="InterPro" id="IPR051531">
    <property type="entry name" value="N-acetyltransferase"/>
</dbReference>
<protein>
    <submittedName>
        <fullName evidence="5">GCN5-related protein N-acetyltransferase</fullName>
    </submittedName>
</protein>
<dbReference type="Gene3D" id="3.40.630.30">
    <property type="match status" value="1"/>
</dbReference>
<dbReference type="PROSITE" id="PS51186">
    <property type="entry name" value="GNAT"/>
    <property type="match status" value="1"/>
</dbReference>
<dbReference type="GO" id="GO:0008999">
    <property type="term" value="F:protein-N-terminal-alanine acetyltransferase activity"/>
    <property type="evidence" value="ECO:0007669"/>
    <property type="project" value="TreeGrafter"/>
</dbReference>
<dbReference type="SUPFAM" id="SSF55729">
    <property type="entry name" value="Acyl-CoA N-acyltransferases (Nat)"/>
    <property type="match status" value="1"/>
</dbReference>
<keyword evidence="6" id="KW-1185">Reference proteome</keyword>